<feature type="compositionally biased region" description="Basic and acidic residues" evidence="1">
    <location>
        <begin position="186"/>
        <end position="206"/>
    </location>
</feature>
<gene>
    <name evidence="3" type="ORF">CIK84_05320</name>
    <name evidence="4" type="ORF">EXY26_09785</name>
</gene>
<dbReference type="RefSeq" id="WP_013348935.1">
    <property type="nucleotide sequence ID" value="NZ_JABUYH010000005.1"/>
</dbReference>
<feature type="transmembrane region" description="Helical" evidence="2">
    <location>
        <begin position="15"/>
        <end position="39"/>
    </location>
</feature>
<evidence type="ECO:0000256" key="1">
    <source>
        <dbReference type="SAM" id="MobiDB-lite"/>
    </source>
</evidence>
<dbReference type="GeneID" id="303185182"/>
<dbReference type="Pfam" id="PF10935">
    <property type="entry name" value="DUF2637"/>
    <property type="match status" value="1"/>
</dbReference>
<dbReference type="EMBL" id="SPDS01000001">
    <property type="protein sequence ID" value="TFH57262.1"/>
    <property type="molecule type" value="Genomic_DNA"/>
</dbReference>
<dbReference type="Proteomes" id="UP000297638">
    <property type="component" value="Unassembled WGS sequence"/>
</dbReference>
<comment type="caution">
    <text evidence="3">The sequence shown here is derived from an EMBL/GenBank/DDBJ whole genome shotgun (WGS) entry which is preliminary data.</text>
</comment>
<evidence type="ECO:0000313" key="4">
    <source>
        <dbReference type="EMBL" id="TFH57262.1"/>
    </source>
</evidence>
<feature type="compositionally biased region" description="Basic and acidic residues" evidence="1">
    <location>
        <begin position="241"/>
        <end position="258"/>
    </location>
</feature>
<feature type="transmembrane region" description="Helical" evidence="2">
    <location>
        <begin position="54"/>
        <end position="74"/>
    </location>
</feature>
<evidence type="ECO:0000313" key="6">
    <source>
        <dbReference type="Proteomes" id="UP000297638"/>
    </source>
</evidence>
<organism evidence="3 5">
    <name type="scientific">Glutamicibacter arilaitensis</name>
    <dbReference type="NCBI Taxonomy" id="256701"/>
    <lineage>
        <taxon>Bacteria</taxon>
        <taxon>Bacillati</taxon>
        <taxon>Actinomycetota</taxon>
        <taxon>Actinomycetes</taxon>
        <taxon>Micrococcales</taxon>
        <taxon>Micrococcaceae</taxon>
        <taxon>Glutamicibacter</taxon>
    </lineage>
</organism>
<accession>A0A2N7S4C9</accession>
<sequence>MEDKKPEIPAEPHRAVLGTAVGATVLIAVGAFVLSFAALTDLAERSGISPRLAWIWPIIIDGMIVAATVAIVALNGFNRKAMIYPWSLLFFGAIVSTAANSTHAILTVDSIENGVPPLVSALVAAMPPIVLLAITHLTVHMYQKKSEAAKLRAELEYDEAQENAEKYGVAYDDGYNAALTDTKTAEDERLSQLEQEHQDALARARAEGIAAGRSDSKVTPIKSSAQPAPAKPAKAATAQPGEDKAPLFDDMAKRLSRP</sequence>
<keyword evidence="2" id="KW-0812">Transmembrane</keyword>
<evidence type="ECO:0000313" key="3">
    <source>
        <dbReference type="EMBL" id="PMQ21005.1"/>
    </source>
</evidence>
<evidence type="ECO:0000256" key="2">
    <source>
        <dbReference type="SAM" id="Phobius"/>
    </source>
</evidence>
<keyword evidence="2" id="KW-0472">Membrane</keyword>
<proteinExistence type="predicted"/>
<reference evidence="3 5" key="1">
    <citation type="journal article" date="2017" name="Elife">
        <title>Extensive horizontal gene transfer in cheese-associated bacteria.</title>
        <authorList>
            <person name="Bonham K.S."/>
            <person name="Wolfe B.E."/>
            <person name="Dutton R.J."/>
        </authorList>
    </citation>
    <scope>NUCLEOTIDE SEQUENCE [LARGE SCALE GENOMIC DNA]</scope>
    <source>
        <strain evidence="3 5">JB182</strain>
    </source>
</reference>
<dbReference type="EMBL" id="PNQX01000001">
    <property type="protein sequence ID" value="PMQ21005.1"/>
    <property type="molecule type" value="Genomic_DNA"/>
</dbReference>
<reference evidence="4 6" key="2">
    <citation type="submission" date="2019-03" db="EMBL/GenBank/DDBJ databases">
        <title>Glutamicibacter sp. LJH19 genome.</title>
        <authorList>
            <person name="Sinai Borker S."/>
            <person name="Kumar R."/>
        </authorList>
    </citation>
    <scope>NUCLEOTIDE SEQUENCE [LARGE SCALE GENOMIC DNA]</scope>
    <source>
        <strain evidence="4 6">LJH19</strain>
    </source>
</reference>
<feature type="transmembrane region" description="Helical" evidence="2">
    <location>
        <begin position="118"/>
        <end position="142"/>
    </location>
</feature>
<evidence type="ECO:0000313" key="5">
    <source>
        <dbReference type="Proteomes" id="UP000235739"/>
    </source>
</evidence>
<dbReference type="AlphaFoldDB" id="A0A2N7S4C9"/>
<keyword evidence="2" id="KW-1133">Transmembrane helix</keyword>
<protein>
    <submittedName>
        <fullName evidence="3">DUF2637 domain-containing protein</fullName>
    </submittedName>
</protein>
<dbReference type="Proteomes" id="UP000235739">
    <property type="component" value="Unassembled WGS sequence"/>
</dbReference>
<feature type="compositionally biased region" description="Low complexity" evidence="1">
    <location>
        <begin position="225"/>
        <end position="240"/>
    </location>
</feature>
<feature type="transmembrane region" description="Helical" evidence="2">
    <location>
        <begin position="86"/>
        <end position="106"/>
    </location>
</feature>
<name>A0A2N7S4C9_9MICC</name>
<feature type="region of interest" description="Disordered" evidence="1">
    <location>
        <begin position="186"/>
        <end position="258"/>
    </location>
</feature>
<dbReference type="InterPro" id="IPR021235">
    <property type="entry name" value="DUF2637"/>
</dbReference>